<protein>
    <recommendedName>
        <fullName evidence="6">B box-type domain-containing protein</fullName>
    </recommendedName>
</protein>
<dbReference type="PROSITE" id="PS50119">
    <property type="entry name" value="ZF_BBOX"/>
    <property type="match status" value="2"/>
</dbReference>
<dbReference type="InterPro" id="IPR000315">
    <property type="entry name" value="Znf_B-box"/>
</dbReference>
<dbReference type="PANTHER" id="PTHR31717:SF137">
    <property type="entry name" value="B BOX-TYPE DOMAIN-CONTAINING PROTEIN"/>
    <property type="match status" value="1"/>
</dbReference>
<feature type="domain" description="B box-type" evidence="6">
    <location>
        <begin position="18"/>
        <end position="65"/>
    </location>
</feature>
<evidence type="ECO:0000259" key="6">
    <source>
        <dbReference type="PROSITE" id="PS50119"/>
    </source>
</evidence>
<reference evidence="8" key="1">
    <citation type="journal article" date="2020" name="Nat. Commun.">
        <title>Genome assembly of wild tea tree DASZ reveals pedigree and selection history of tea varieties.</title>
        <authorList>
            <person name="Zhang W."/>
            <person name="Zhang Y."/>
            <person name="Qiu H."/>
            <person name="Guo Y."/>
            <person name="Wan H."/>
            <person name="Zhang X."/>
            <person name="Scossa F."/>
            <person name="Alseekh S."/>
            <person name="Zhang Q."/>
            <person name="Wang P."/>
            <person name="Xu L."/>
            <person name="Schmidt M.H."/>
            <person name="Jia X."/>
            <person name="Li D."/>
            <person name="Zhu A."/>
            <person name="Guo F."/>
            <person name="Chen W."/>
            <person name="Ni D."/>
            <person name="Usadel B."/>
            <person name="Fernie A.R."/>
            <person name="Wen W."/>
        </authorList>
    </citation>
    <scope>NUCLEOTIDE SEQUENCE [LARGE SCALE GENOMIC DNA]</scope>
    <source>
        <strain evidence="8">cv. G240</strain>
    </source>
</reference>
<feature type="compositionally biased region" description="Polar residues" evidence="5">
    <location>
        <begin position="154"/>
        <end position="172"/>
    </location>
</feature>
<feature type="region of interest" description="Disordered" evidence="5">
    <location>
        <begin position="351"/>
        <end position="407"/>
    </location>
</feature>
<evidence type="ECO:0000256" key="4">
    <source>
        <dbReference type="PROSITE-ProRule" id="PRU00024"/>
    </source>
</evidence>
<dbReference type="InterPro" id="IPR049808">
    <property type="entry name" value="CONSTANS-like_Bbox1"/>
</dbReference>
<evidence type="ECO:0000313" key="8">
    <source>
        <dbReference type="Proteomes" id="UP000593564"/>
    </source>
</evidence>
<feature type="domain" description="B box-type" evidence="6">
    <location>
        <begin position="61"/>
        <end position="105"/>
    </location>
</feature>
<dbReference type="Proteomes" id="UP000593564">
    <property type="component" value="Unassembled WGS sequence"/>
</dbReference>
<dbReference type="EMBL" id="JACBKZ010000007">
    <property type="protein sequence ID" value="KAF5945528.1"/>
    <property type="molecule type" value="Genomic_DNA"/>
</dbReference>
<evidence type="ECO:0000256" key="5">
    <source>
        <dbReference type="SAM" id="MobiDB-lite"/>
    </source>
</evidence>
<sequence length="426" mass="48101">MKKEKKKKQITESFVNKKMDKVCEFCMGLRPVIYCKADAAYLCLSCDAKVHSANALSNRHPRTPVCEACRYRPAHVRCSDHRMFMCHGCDCSLHKDSSQHQKQVISSFMGCPSAKDFAVLWGFELNKLENSTLQNQFVLTSCVSVDTGVKDSNFPRQSMSSPQTGGPSLASQASTVTSILGAEYEVGLSSQQTEVFNKGKQQQDTCIILQQIFDLERLQLTEGDKNSSLIRGKQTTDISSSTYDTSWKLDQSFQHSLGLGADPHQELNVEYFSSPFPPLENLTLSSTVGNHLQGEPLWQCRSPTQSFQVVLIKFDHLIHHCRLHLQSSVLKAMQLTTWKVAFHLSLQERNPPCNSPELKGSESNTEGNAMLRHKDKKVRRSGKQNRYASHKARTDSRKRGKKSKNKELKRIKALYLSNSPIWLEQI</sequence>
<keyword evidence="3" id="KW-0862">Zinc</keyword>
<evidence type="ECO:0000256" key="2">
    <source>
        <dbReference type="ARBA" id="ARBA00022771"/>
    </source>
</evidence>
<dbReference type="PANTHER" id="PTHR31717">
    <property type="entry name" value="ZINC FINGER PROTEIN CONSTANS-LIKE 10"/>
    <property type="match status" value="1"/>
</dbReference>
<reference evidence="7 8" key="2">
    <citation type="submission" date="2020-07" db="EMBL/GenBank/DDBJ databases">
        <title>Genome assembly of wild tea tree DASZ reveals pedigree and selection history of tea varieties.</title>
        <authorList>
            <person name="Zhang W."/>
        </authorList>
    </citation>
    <scope>NUCLEOTIDE SEQUENCE [LARGE SCALE GENOMIC DNA]</scope>
    <source>
        <strain evidence="8">cv. G240</strain>
        <tissue evidence="7">Leaf</tissue>
    </source>
</reference>
<evidence type="ECO:0000256" key="3">
    <source>
        <dbReference type="ARBA" id="ARBA00022833"/>
    </source>
</evidence>
<comment type="caution">
    <text evidence="7">The sequence shown here is derived from an EMBL/GenBank/DDBJ whole genome shotgun (WGS) entry which is preliminary data.</text>
</comment>
<proteinExistence type="predicted"/>
<evidence type="ECO:0000313" key="7">
    <source>
        <dbReference type="EMBL" id="KAF5945528.1"/>
    </source>
</evidence>
<keyword evidence="8" id="KW-1185">Reference proteome</keyword>
<organism evidence="7 8">
    <name type="scientific">Camellia sinensis</name>
    <name type="common">Tea plant</name>
    <name type="synonym">Thea sinensis</name>
    <dbReference type="NCBI Taxonomy" id="4442"/>
    <lineage>
        <taxon>Eukaryota</taxon>
        <taxon>Viridiplantae</taxon>
        <taxon>Streptophyta</taxon>
        <taxon>Embryophyta</taxon>
        <taxon>Tracheophyta</taxon>
        <taxon>Spermatophyta</taxon>
        <taxon>Magnoliopsida</taxon>
        <taxon>eudicotyledons</taxon>
        <taxon>Gunneridae</taxon>
        <taxon>Pentapetalae</taxon>
        <taxon>asterids</taxon>
        <taxon>Ericales</taxon>
        <taxon>Theaceae</taxon>
        <taxon>Camellia</taxon>
    </lineage>
</organism>
<keyword evidence="2 4" id="KW-0863">Zinc-finger</keyword>
<dbReference type="CDD" id="cd19821">
    <property type="entry name" value="Bbox1_BBX-like"/>
    <property type="match status" value="1"/>
</dbReference>
<name>A0A7J7H1J3_CAMSI</name>
<gene>
    <name evidence="7" type="ORF">HYC85_015756</name>
</gene>
<keyword evidence="1" id="KW-0479">Metal-binding</keyword>
<feature type="region of interest" description="Disordered" evidence="5">
    <location>
        <begin position="153"/>
        <end position="172"/>
    </location>
</feature>
<evidence type="ECO:0000256" key="1">
    <source>
        <dbReference type="ARBA" id="ARBA00022723"/>
    </source>
</evidence>
<dbReference type="AlphaFoldDB" id="A0A7J7H1J3"/>
<dbReference type="SMART" id="SM00336">
    <property type="entry name" value="BBOX"/>
    <property type="match status" value="1"/>
</dbReference>
<feature type="compositionally biased region" description="Basic residues" evidence="5">
    <location>
        <begin position="371"/>
        <end position="391"/>
    </location>
</feature>
<dbReference type="GO" id="GO:0008270">
    <property type="term" value="F:zinc ion binding"/>
    <property type="evidence" value="ECO:0007669"/>
    <property type="project" value="UniProtKB-KW"/>
</dbReference>
<accession>A0A7J7H1J3</accession>